<gene>
    <name evidence="4" type="ORF">SAMN04488244_102281</name>
</gene>
<keyword evidence="4" id="KW-0540">Nuclease</keyword>
<dbReference type="InterPro" id="IPR036390">
    <property type="entry name" value="WH_DNA-bd_sf"/>
</dbReference>
<organism evidence="4 5">
    <name type="scientific">Vibrio hangzhouensis</name>
    <dbReference type="NCBI Taxonomy" id="462991"/>
    <lineage>
        <taxon>Bacteria</taxon>
        <taxon>Pseudomonadati</taxon>
        <taxon>Pseudomonadota</taxon>
        <taxon>Gammaproteobacteria</taxon>
        <taxon>Vibrionales</taxon>
        <taxon>Vibrionaceae</taxon>
        <taxon>Vibrio</taxon>
    </lineage>
</organism>
<feature type="domain" description="TnsA endonuclease C-terminal" evidence="2">
    <location>
        <begin position="164"/>
        <end position="243"/>
    </location>
</feature>
<dbReference type="GO" id="GO:0004519">
    <property type="term" value="F:endonuclease activity"/>
    <property type="evidence" value="ECO:0007669"/>
    <property type="project" value="UniProtKB-KW"/>
</dbReference>
<dbReference type="Gene3D" id="1.10.10.10">
    <property type="entry name" value="Winged helix-like DNA-binding domain superfamily/Winged helix DNA-binding domain"/>
    <property type="match status" value="1"/>
</dbReference>
<accession>A0A1H5TJ87</accession>
<reference evidence="5" key="1">
    <citation type="submission" date="2016-10" db="EMBL/GenBank/DDBJ databases">
        <authorList>
            <person name="Varghese N."/>
            <person name="Submissions S."/>
        </authorList>
    </citation>
    <scope>NUCLEOTIDE SEQUENCE [LARGE SCALE GENOMIC DNA]</scope>
    <source>
        <strain evidence="5">CGMCC 1.7062</strain>
    </source>
</reference>
<dbReference type="Proteomes" id="UP000236721">
    <property type="component" value="Unassembled WGS sequence"/>
</dbReference>
<dbReference type="EMBL" id="FNVG01000002">
    <property type="protein sequence ID" value="SEF62826.1"/>
    <property type="molecule type" value="Genomic_DNA"/>
</dbReference>
<keyword evidence="4" id="KW-0378">Hydrolase</keyword>
<dbReference type="InterPro" id="IPR011335">
    <property type="entry name" value="Restrct_endonuc-II-like"/>
</dbReference>
<dbReference type="CDD" id="cd22362">
    <property type="entry name" value="TnsA_endonuclease-like"/>
    <property type="match status" value="1"/>
</dbReference>
<evidence type="ECO:0000313" key="4">
    <source>
        <dbReference type="EMBL" id="SEF62826.1"/>
    </source>
</evidence>
<dbReference type="InterPro" id="IPR014833">
    <property type="entry name" value="TnsA_N"/>
</dbReference>
<dbReference type="OrthoDB" id="5291587at2"/>
<dbReference type="SUPFAM" id="SSF46785">
    <property type="entry name" value="Winged helix' DNA-binding domain"/>
    <property type="match status" value="1"/>
</dbReference>
<proteinExistence type="predicted"/>
<dbReference type="SUPFAM" id="SSF52980">
    <property type="entry name" value="Restriction endonuclease-like"/>
    <property type="match status" value="1"/>
</dbReference>
<keyword evidence="4" id="KW-0255">Endonuclease</keyword>
<protein>
    <submittedName>
        <fullName evidence="4">TnsA endonuclease C terminal</fullName>
    </submittedName>
</protein>
<dbReference type="Pfam" id="PF08722">
    <property type="entry name" value="Tn7_TnsA-like_N"/>
    <property type="match status" value="1"/>
</dbReference>
<dbReference type="GO" id="GO:0003676">
    <property type="term" value="F:nucleic acid binding"/>
    <property type="evidence" value="ECO:0007669"/>
    <property type="project" value="InterPro"/>
</dbReference>
<sequence>MSDADKPLNKKDQKRLDEKRGEGTGKDYVPFIKVGEFSSSGESVRVKSATVGRVHHLFSGNELAAFLVFDWCEEVIDIREQFPIPLADSLIICRQLGIRHPQEKGELKIVTTDLIIDFVDGSQLAIPVKPALKLDDKRIVEKLQIEKAYWEAKKVPCPIFTDQEVSNELKMNLKWIKPLIDLDTEVEYPFSKQDVIELAARLAKQPKAYVARHCAKLDDQYQLEEGTHIGIFRYGIANQYLKASLETPFTEWKCEDVELVDSDSADLEVGNAS</sequence>
<evidence type="ECO:0000313" key="5">
    <source>
        <dbReference type="Proteomes" id="UP000236721"/>
    </source>
</evidence>
<dbReference type="RefSeq" id="WP_103878883.1">
    <property type="nucleotide sequence ID" value="NZ_FNVG01000002.1"/>
</dbReference>
<keyword evidence="5" id="KW-1185">Reference proteome</keyword>
<dbReference type="InterPro" id="IPR014832">
    <property type="entry name" value="TnsA_C"/>
</dbReference>
<evidence type="ECO:0000259" key="2">
    <source>
        <dbReference type="Pfam" id="PF08721"/>
    </source>
</evidence>
<name>A0A1H5TJ87_9VIBR</name>
<feature type="domain" description="TnsA endonuclease N-terminal" evidence="3">
    <location>
        <begin position="73"/>
        <end position="161"/>
    </location>
</feature>
<dbReference type="Pfam" id="PF08721">
    <property type="entry name" value="Tn7_Tnp_TnsA_C"/>
    <property type="match status" value="1"/>
</dbReference>
<evidence type="ECO:0000256" key="1">
    <source>
        <dbReference type="SAM" id="MobiDB-lite"/>
    </source>
</evidence>
<evidence type="ECO:0000259" key="3">
    <source>
        <dbReference type="Pfam" id="PF08722"/>
    </source>
</evidence>
<dbReference type="InterPro" id="IPR011856">
    <property type="entry name" value="tRNA_endonuc-like_dom_sf"/>
</dbReference>
<feature type="region of interest" description="Disordered" evidence="1">
    <location>
        <begin position="1"/>
        <end position="25"/>
    </location>
</feature>
<dbReference type="Gene3D" id="3.40.1350.10">
    <property type="match status" value="1"/>
</dbReference>
<dbReference type="InterPro" id="IPR036388">
    <property type="entry name" value="WH-like_DNA-bd_sf"/>
</dbReference>
<dbReference type="AlphaFoldDB" id="A0A1H5TJ87"/>